<comment type="caution">
    <text evidence="3">The sequence shown here is derived from an EMBL/GenBank/DDBJ whole genome shotgun (WGS) entry which is preliminary data.</text>
</comment>
<dbReference type="InterPro" id="IPR021026">
    <property type="entry name" value="Filamn_hemagglutn_DUF3739"/>
</dbReference>
<dbReference type="Proteomes" id="UP000623958">
    <property type="component" value="Unassembled WGS sequence"/>
</dbReference>
<reference evidence="3" key="1">
    <citation type="journal article" date="2014" name="Int. J. Syst. Evol. Microbiol.">
        <title>Complete genome sequence of Corynebacterium casei LMG S-19264T (=DSM 44701T), isolated from a smear-ripened cheese.</title>
        <authorList>
            <consortium name="US DOE Joint Genome Institute (JGI-PGF)"/>
            <person name="Walter F."/>
            <person name="Albersmeier A."/>
            <person name="Kalinowski J."/>
            <person name="Ruckert C."/>
        </authorList>
    </citation>
    <scope>NUCLEOTIDE SEQUENCE</scope>
    <source>
        <strain evidence="3">JCM 13306</strain>
    </source>
</reference>
<protein>
    <recommendedName>
        <fullName evidence="2">DUF3739 domain-containing protein</fullName>
    </recommendedName>
</protein>
<proteinExistence type="predicted"/>
<dbReference type="EMBL" id="BNBA01000015">
    <property type="protein sequence ID" value="GHH54362.1"/>
    <property type="molecule type" value="Genomic_DNA"/>
</dbReference>
<dbReference type="AlphaFoldDB" id="A0A919F8H6"/>
<evidence type="ECO:0000259" key="2">
    <source>
        <dbReference type="Pfam" id="PF12545"/>
    </source>
</evidence>
<gene>
    <name evidence="3" type="ORF">GCM10009090_21000</name>
</gene>
<organism evidence="3 4">
    <name type="scientific">Xanthomonas boreopolis</name>
    <dbReference type="NCBI Taxonomy" id="86183"/>
    <lineage>
        <taxon>Bacteria</taxon>
        <taxon>Pseudomonadati</taxon>
        <taxon>Pseudomonadota</taxon>
        <taxon>Gammaproteobacteria</taxon>
        <taxon>Lysobacterales</taxon>
        <taxon>Lysobacteraceae</taxon>
        <taxon>Xanthomonas</taxon>
    </lineage>
</organism>
<feature type="domain" description="DUF3739" evidence="2">
    <location>
        <begin position="844"/>
        <end position="954"/>
    </location>
</feature>
<feature type="region of interest" description="Disordered" evidence="1">
    <location>
        <begin position="1003"/>
        <end position="1022"/>
    </location>
</feature>
<accession>A0A919F8H6</accession>
<name>A0A919F8H6_9XANT</name>
<dbReference type="Pfam" id="PF12545">
    <property type="entry name" value="DUF3739"/>
    <property type="match status" value="1"/>
</dbReference>
<evidence type="ECO:0000256" key="1">
    <source>
        <dbReference type="SAM" id="MobiDB-lite"/>
    </source>
</evidence>
<reference evidence="3" key="2">
    <citation type="submission" date="2020-09" db="EMBL/GenBank/DDBJ databases">
        <authorList>
            <person name="Sun Q."/>
            <person name="Ohkuma M."/>
        </authorList>
    </citation>
    <scope>NUCLEOTIDE SEQUENCE</scope>
    <source>
        <strain evidence="3">JCM 13306</strain>
    </source>
</reference>
<evidence type="ECO:0000313" key="3">
    <source>
        <dbReference type="EMBL" id="GHH54362.1"/>
    </source>
</evidence>
<keyword evidence="4" id="KW-1185">Reference proteome</keyword>
<sequence length="1053" mass="108925">MSAFGIYTAGTQTSLPGGEAVNAAFNLPRGTRAGTTSILGDVDESMDYSAALAAYRAWYPDQGGNVLVSAGRDVVGDSWGSSASSDPTGTEGAALYASGAVGNWLWRQGSGSTAGMDGIATSWWINFGTYVNASTATKATPRLVGFTGIGALGGGNVQINAGRDAGVVEARGDSVYTTGGYRAARSQGLVAAVGSTGRVVGDDLVLTGGGDLSIKAGGAFNADLRATSQESQNANRNQNLDLNGVLTNLRGALVLQSGMLGGLTTGYSGSGGGIRADDPFTPAGGVAMGGPMLVLGDAAANIDTRGDLVLGGASDPGRVAVPNTSPWTWNGVDRAGQGLGWFSLWTRNTAINLFSAGGDLTPTLLPSASMRGSNVEAEWTGPSGRQYLLYPSIFSAVAAGGDIKLGRGAYSDPNPTSIQGPTDSMLLLAPSTNGELELLAGNAIYAIGHTYSIGTSGADAVLPSPFAPAFAGYDSNADRLLTSNLSADGFYMDADPTRYAPLFAFGPNTAVNTALHAGNPMPTRIYAVNGDIVGLNSGAIRTGADLDNTLRGERTVTTWYEAGAPVWMRAGRDILGADLLAVHSNGTDTSLVEAGRDIVHTGVQVAGPGSLEISAGRTILMEDRASVTSIGPIVAGDTRPGASVAMMAGMDGVDWTALRERYLDPANLADPGLPLADQPGKVAKTYEEDLAKWLSERFGFSGSTEQTLAYFDGLAPEQQRMFLREVYYSELREGGREYNDPDSRRYGSYLRGRNMIATLFPDQDAGGQKIERSGDIVMYGGSGVHTNFGGNIEMMAPGGQIVVGVQGEPPPASAGVMTQGQGDIRLFSEQSLLLGLSRIMTTFGGDILAWSEEGDINAGRGARTTVLYTPPRRTYDQWGNVALAPQVPSSGAGIATLNPIPEVAPGDVDLIAPLGTIDAGEAGIRVSGNVNLAALQVLNAQNIQVQGESTGLPVMASVNVSALTSATAAAGSAVQAAQDMVKQQTRQARPSVIQVQVLGFGDRTSSVDKPRGQSQQHASYDPGSAFQFLGSGQLSEEQAARLTDAERRNLGRY</sequence>
<evidence type="ECO:0000313" key="4">
    <source>
        <dbReference type="Proteomes" id="UP000623958"/>
    </source>
</evidence>